<evidence type="ECO:0000313" key="4">
    <source>
        <dbReference type="Proteomes" id="UP001189429"/>
    </source>
</evidence>
<dbReference type="InterPro" id="IPR003817">
    <property type="entry name" value="PS_Dcarbxylase"/>
</dbReference>
<gene>
    <name evidence="3" type="ORF">PCOR1329_LOCUS46428</name>
</gene>
<keyword evidence="2" id="KW-0456">Lyase</keyword>
<evidence type="ECO:0000256" key="1">
    <source>
        <dbReference type="ARBA" id="ARBA00022793"/>
    </source>
</evidence>
<reference evidence="3" key="1">
    <citation type="submission" date="2023-10" db="EMBL/GenBank/DDBJ databases">
        <authorList>
            <person name="Chen Y."/>
            <person name="Shah S."/>
            <person name="Dougan E. K."/>
            <person name="Thang M."/>
            <person name="Chan C."/>
        </authorList>
    </citation>
    <scope>NUCLEOTIDE SEQUENCE [LARGE SCALE GENOMIC DNA]</scope>
</reference>
<dbReference type="EMBL" id="CAUYUJ010015586">
    <property type="protein sequence ID" value="CAK0855903.1"/>
    <property type="molecule type" value="Genomic_DNA"/>
</dbReference>
<protein>
    <recommendedName>
        <fullName evidence="5">Phosphatidylserine decarboxylase</fullName>
    </recommendedName>
</protein>
<evidence type="ECO:0000256" key="2">
    <source>
        <dbReference type="ARBA" id="ARBA00023239"/>
    </source>
</evidence>
<keyword evidence="4" id="KW-1185">Reference proteome</keyword>
<name>A0ABN9U9W4_9DINO</name>
<organism evidence="3 4">
    <name type="scientific">Prorocentrum cordatum</name>
    <dbReference type="NCBI Taxonomy" id="2364126"/>
    <lineage>
        <taxon>Eukaryota</taxon>
        <taxon>Sar</taxon>
        <taxon>Alveolata</taxon>
        <taxon>Dinophyceae</taxon>
        <taxon>Prorocentrales</taxon>
        <taxon>Prorocentraceae</taxon>
        <taxon>Prorocentrum</taxon>
    </lineage>
</organism>
<dbReference type="Pfam" id="PF02666">
    <property type="entry name" value="PS_Dcarbxylase"/>
    <property type="match status" value="1"/>
</dbReference>
<accession>A0ABN9U9W4</accession>
<sequence length="151" mass="16372">MTLKVSVIAADELLRLVDGHRLVQLRLRWHDYHRVHSPVDGRIASVDAFVKDELFPGSEAMTVFAIEACLGTVKLMCIGEWSVQSFVLHQRSVRGGQVRKMDELGHFDAGSQVLLVLPRGADVLLRGGERLFPGDPVATGPAAVCQGSTGG</sequence>
<comment type="caution">
    <text evidence="3">The sequence shown here is derived from an EMBL/GenBank/DDBJ whole genome shotgun (WGS) entry which is preliminary data.</text>
</comment>
<proteinExistence type="predicted"/>
<evidence type="ECO:0008006" key="5">
    <source>
        <dbReference type="Google" id="ProtNLM"/>
    </source>
</evidence>
<dbReference type="Proteomes" id="UP001189429">
    <property type="component" value="Unassembled WGS sequence"/>
</dbReference>
<keyword evidence="1" id="KW-0210">Decarboxylase</keyword>
<evidence type="ECO:0000313" key="3">
    <source>
        <dbReference type="EMBL" id="CAK0855903.1"/>
    </source>
</evidence>